<dbReference type="GO" id="GO:0005737">
    <property type="term" value="C:cytoplasm"/>
    <property type="evidence" value="ECO:0007669"/>
    <property type="project" value="TreeGrafter"/>
</dbReference>
<dbReference type="Pfam" id="PF04117">
    <property type="entry name" value="Mpv17_PMP22"/>
    <property type="match status" value="1"/>
</dbReference>
<dbReference type="OMA" id="IICHYWY"/>
<comment type="similarity">
    <text evidence="2 6">Belongs to the peroxisomal membrane protein PXMP2/4 family.</text>
</comment>
<feature type="transmembrane region" description="Helical" evidence="6">
    <location>
        <begin position="89"/>
        <end position="111"/>
    </location>
</feature>
<dbReference type="PANTHER" id="PTHR11266">
    <property type="entry name" value="PEROXISOMAL MEMBRANE PROTEIN 2, PXMP2 MPV17"/>
    <property type="match status" value="1"/>
</dbReference>
<feature type="transmembrane region" description="Helical" evidence="6">
    <location>
        <begin position="58"/>
        <end position="77"/>
    </location>
</feature>
<name>A0A078A122_STYLE</name>
<dbReference type="InterPro" id="IPR007248">
    <property type="entry name" value="Mpv17_PMP22"/>
</dbReference>
<dbReference type="GO" id="GO:0016020">
    <property type="term" value="C:membrane"/>
    <property type="evidence" value="ECO:0007669"/>
    <property type="project" value="UniProtKB-SubCell"/>
</dbReference>
<evidence type="ECO:0000313" key="7">
    <source>
        <dbReference type="EMBL" id="CDW75552.1"/>
    </source>
</evidence>
<comment type="subcellular location">
    <subcellularLocation>
        <location evidence="1">Membrane</location>
        <topology evidence="1">Multi-pass membrane protein</topology>
    </subcellularLocation>
</comment>
<dbReference type="Proteomes" id="UP000039865">
    <property type="component" value="Unassembled WGS sequence"/>
</dbReference>
<feature type="transmembrane region" description="Helical" evidence="6">
    <location>
        <begin position="159"/>
        <end position="178"/>
    </location>
</feature>
<dbReference type="InParanoid" id="A0A078A122"/>
<evidence type="ECO:0000256" key="1">
    <source>
        <dbReference type="ARBA" id="ARBA00004141"/>
    </source>
</evidence>
<evidence type="ECO:0000256" key="4">
    <source>
        <dbReference type="ARBA" id="ARBA00022989"/>
    </source>
</evidence>
<organism evidence="7 8">
    <name type="scientific">Stylonychia lemnae</name>
    <name type="common">Ciliate</name>
    <dbReference type="NCBI Taxonomy" id="5949"/>
    <lineage>
        <taxon>Eukaryota</taxon>
        <taxon>Sar</taxon>
        <taxon>Alveolata</taxon>
        <taxon>Ciliophora</taxon>
        <taxon>Intramacronucleata</taxon>
        <taxon>Spirotrichea</taxon>
        <taxon>Stichotrichia</taxon>
        <taxon>Sporadotrichida</taxon>
        <taxon>Oxytrichidae</taxon>
        <taxon>Stylonychinae</taxon>
        <taxon>Stylonychia</taxon>
    </lineage>
</organism>
<evidence type="ECO:0000256" key="5">
    <source>
        <dbReference type="ARBA" id="ARBA00023136"/>
    </source>
</evidence>
<dbReference type="OrthoDB" id="310747at2759"/>
<dbReference type="EMBL" id="CCKQ01004396">
    <property type="protein sequence ID" value="CDW75552.1"/>
    <property type="molecule type" value="Genomic_DNA"/>
</dbReference>
<evidence type="ECO:0000256" key="2">
    <source>
        <dbReference type="ARBA" id="ARBA00006824"/>
    </source>
</evidence>
<evidence type="ECO:0000256" key="3">
    <source>
        <dbReference type="ARBA" id="ARBA00022692"/>
    </source>
</evidence>
<evidence type="ECO:0000256" key="6">
    <source>
        <dbReference type="RuleBase" id="RU363053"/>
    </source>
</evidence>
<dbReference type="AlphaFoldDB" id="A0A078A122"/>
<keyword evidence="5 6" id="KW-0472">Membrane</keyword>
<sequence length="253" mass="29121">MIKLLCWYQKQLQRKPLFTKMVTSAALIGLGDGLCQMIEQKLSVEKSKFDVSRNLRLITYGFFMSGPIMHFVYTKILPKIGPGCSLKSVLIKVMFTQTIFTIFGLSLFFFSTSMMSGHTFEHSINQVSKKLWPTYCTSLKIWPLISVLNFAFVPPHFQVFFVNVFSVFWNAYLSYVTFSQNCKCQQQNEKNNDDKIENDSRNQNSRNILDIENKIVAIKSIQPELEGYAMNNHQHIGFSLQQNHQASSPIADQ</sequence>
<proteinExistence type="inferred from homology"/>
<keyword evidence="4 6" id="KW-1133">Transmembrane helix</keyword>
<accession>A0A078A122</accession>
<feature type="transmembrane region" description="Helical" evidence="6">
    <location>
        <begin position="131"/>
        <end position="152"/>
    </location>
</feature>
<protein>
    <submittedName>
        <fullName evidence="7">Sym1p</fullName>
    </submittedName>
</protein>
<reference evidence="7 8" key="1">
    <citation type="submission" date="2014-06" db="EMBL/GenBank/DDBJ databases">
        <authorList>
            <person name="Swart Estienne"/>
        </authorList>
    </citation>
    <scope>NUCLEOTIDE SEQUENCE [LARGE SCALE GENOMIC DNA]</scope>
    <source>
        <strain evidence="7 8">130c</strain>
    </source>
</reference>
<gene>
    <name evidence="7" type="primary">Contig11281.g12057</name>
    <name evidence="7" type="ORF">STYLEM_4542</name>
</gene>
<evidence type="ECO:0000313" key="8">
    <source>
        <dbReference type="Proteomes" id="UP000039865"/>
    </source>
</evidence>
<keyword evidence="8" id="KW-1185">Reference proteome</keyword>
<keyword evidence="3 6" id="KW-0812">Transmembrane</keyword>